<dbReference type="PROSITE" id="PS50111">
    <property type="entry name" value="CHEMOTAXIS_TRANSDUC_2"/>
    <property type="match status" value="1"/>
</dbReference>
<dbReference type="PANTHER" id="PTHR32089:SF112">
    <property type="entry name" value="LYSOZYME-LIKE PROTEIN-RELATED"/>
    <property type="match status" value="1"/>
</dbReference>
<reference evidence="4 5" key="1">
    <citation type="submission" date="2022-03" db="EMBL/GenBank/DDBJ databases">
        <authorList>
            <person name="Jo J.-H."/>
            <person name="Im W.-T."/>
        </authorList>
    </citation>
    <scope>NUCLEOTIDE SEQUENCE [LARGE SCALE GENOMIC DNA]</scope>
    <source>
        <strain evidence="4 5">MA9</strain>
    </source>
</reference>
<organism evidence="4 5">
    <name type="scientific">Solibacillus palustris</name>
    <dbReference type="NCBI Taxonomy" id="2908203"/>
    <lineage>
        <taxon>Bacteria</taxon>
        <taxon>Bacillati</taxon>
        <taxon>Bacillota</taxon>
        <taxon>Bacilli</taxon>
        <taxon>Bacillales</taxon>
        <taxon>Caryophanaceae</taxon>
        <taxon>Solibacillus</taxon>
    </lineage>
</organism>
<evidence type="ECO:0000259" key="3">
    <source>
        <dbReference type="PROSITE" id="PS50111"/>
    </source>
</evidence>
<dbReference type="SUPFAM" id="SSF58104">
    <property type="entry name" value="Methyl-accepting chemotaxis protein (MCP) signaling domain"/>
    <property type="match status" value="1"/>
</dbReference>
<comment type="caution">
    <text evidence="4">The sequence shown here is derived from an EMBL/GenBank/DDBJ whole genome shotgun (WGS) entry which is preliminary data.</text>
</comment>
<dbReference type="Gene3D" id="1.10.287.950">
    <property type="entry name" value="Methyl-accepting chemotaxis protein"/>
    <property type="match status" value="1"/>
</dbReference>
<keyword evidence="1 2" id="KW-0807">Transducer</keyword>
<gene>
    <name evidence="4" type="ORF">LZ480_16010</name>
</gene>
<evidence type="ECO:0000313" key="4">
    <source>
        <dbReference type="EMBL" id="MCH7323381.1"/>
    </source>
</evidence>
<evidence type="ECO:0000256" key="1">
    <source>
        <dbReference type="ARBA" id="ARBA00023224"/>
    </source>
</evidence>
<dbReference type="Proteomes" id="UP001316087">
    <property type="component" value="Unassembled WGS sequence"/>
</dbReference>
<sequence>MLSIFTSKKEDIDLFKQKIDDLNSKLDKKDHAFQIFLNELHKELILAIEQHDKVNSQHLTLGAMVKDILAEFNQVEQSTHQSNEISIDALNKSSNLIEVSNVMVDVSQKSHEAVADVKSIIDELGQESKKTAHNMNELSIRSKEIEDIVTVISTISNQTNLLALNASIEAARAGEHGKGFAVVADEVRKLAESTKQSAENIVSLTKDTQLQIEKVSENTSRNMHIVEQGMKTTSETSEKIDHLLGMIDNVQVEIHSLLSLITKQKQSNEQVLNNFKRSTSIFDETNTILMQHIEESDIVTVKLLNAVDKVKQYSIEN</sequence>
<keyword evidence="5" id="KW-1185">Reference proteome</keyword>
<evidence type="ECO:0000256" key="2">
    <source>
        <dbReference type="PROSITE-ProRule" id="PRU00284"/>
    </source>
</evidence>
<dbReference type="InterPro" id="IPR004089">
    <property type="entry name" value="MCPsignal_dom"/>
</dbReference>
<dbReference type="SMART" id="SM00283">
    <property type="entry name" value="MA"/>
    <property type="match status" value="1"/>
</dbReference>
<protein>
    <submittedName>
        <fullName evidence="4">Methyl-accepting chemotaxis protein</fullName>
    </submittedName>
</protein>
<proteinExistence type="predicted"/>
<name>A0ABS9UG86_9BACL</name>
<dbReference type="EMBL" id="JAKZFC010000007">
    <property type="protein sequence ID" value="MCH7323381.1"/>
    <property type="molecule type" value="Genomic_DNA"/>
</dbReference>
<evidence type="ECO:0000313" key="5">
    <source>
        <dbReference type="Proteomes" id="UP001316087"/>
    </source>
</evidence>
<accession>A0ABS9UG86</accession>
<dbReference type="RefSeq" id="WP_241370552.1">
    <property type="nucleotide sequence ID" value="NZ_JAKZFC010000007.1"/>
</dbReference>
<feature type="domain" description="Methyl-accepting transducer" evidence="3">
    <location>
        <begin position="71"/>
        <end position="279"/>
    </location>
</feature>
<dbReference type="Pfam" id="PF00015">
    <property type="entry name" value="MCPsignal"/>
    <property type="match status" value="1"/>
</dbReference>
<dbReference type="PANTHER" id="PTHR32089">
    <property type="entry name" value="METHYL-ACCEPTING CHEMOTAXIS PROTEIN MCPB"/>
    <property type="match status" value="1"/>
</dbReference>